<evidence type="ECO:0000256" key="2">
    <source>
        <dbReference type="ARBA" id="ARBA00023002"/>
    </source>
</evidence>
<dbReference type="PRINTS" id="PR00081">
    <property type="entry name" value="GDHRDH"/>
</dbReference>
<dbReference type="STRING" id="1458461.BN1012_Phect2873"/>
<dbReference type="Gene3D" id="3.40.50.720">
    <property type="entry name" value="NAD(P)-binding Rossmann-like Domain"/>
    <property type="match status" value="1"/>
</dbReference>
<dbReference type="InterPro" id="IPR020904">
    <property type="entry name" value="Sc_DH/Rdtase_CS"/>
</dbReference>
<protein>
    <submittedName>
        <fullName evidence="4">Oxidoreductase</fullName>
    </submittedName>
</protein>
<dbReference type="HOGENOM" id="CLU_010194_2_3_5"/>
<proteinExistence type="inferred from homology"/>
<dbReference type="EMBL" id="HG966617">
    <property type="protein sequence ID" value="CDO61085.1"/>
    <property type="molecule type" value="Genomic_DNA"/>
</dbReference>
<accession>X5MN93</accession>
<gene>
    <name evidence="4" type="ORF">BN1012_Phect2873</name>
</gene>
<dbReference type="PRINTS" id="PR00080">
    <property type="entry name" value="SDRFAMILY"/>
</dbReference>
<dbReference type="PROSITE" id="PS00061">
    <property type="entry name" value="ADH_SHORT"/>
    <property type="match status" value="1"/>
</dbReference>
<dbReference type="Pfam" id="PF00106">
    <property type="entry name" value="adh_short"/>
    <property type="match status" value="1"/>
</dbReference>
<evidence type="ECO:0000256" key="3">
    <source>
        <dbReference type="RuleBase" id="RU000363"/>
    </source>
</evidence>
<sequence>MTLPTLPAFQSGNTAVITGGANGIGLACAQQMAGGGLNVALVDRDPEALATAATSVSGPGKVLTFECDVSDASAMHSLAEKILSELGPASILMNNAGAGLNPGKPWENGDGWQQLLGINLSGIINGVQAFVPGMIEAGAPGIVINTGSKQGITLPPGNSAYNVSKAGVKAFTETLAHELRNLDECQISAHLLIPGFTYTGMIQRFLPEKPPGAWTSEQVADFMFDSLARGDFYILCPDNDVDRPMDEKRTAWNAGDLIENRPALSRWHPDFADAFEAFMKS</sequence>
<keyword evidence="5" id="KW-1185">Reference proteome</keyword>
<dbReference type="GO" id="GO:0050664">
    <property type="term" value="F:oxidoreductase activity, acting on NAD(P)H, oxygen as acceptor"/>
    <property type="evidence" value="ECO:0007669"/>
    <property type="project" value="TreeGrafter"/>
</dbReference>
<dbReference type="SUPFAM" id="SSF51735">
    <property type="entry name" value="NAD(P)-binding Rossmann-fold domains"/>
    <property type="match status" value="1"/>
</dbReference>
<dbReference type="CDD" id="cd05233">
    <property type="entry name" value="SDR_c"/>
    <property type="match status" value="1"/>
</dbReference>
<organism evidence="4 5">
    <name type="scientific">Candidatus Phaeomarinibacter ectocarpi</name>
    <dbReference type="NCBI Taxonomy" id="1458461"/>
    <lineage>
        <taxon>Bacteria</taxon>
        <taxon>Pseudomonadati</taxon>
        <taxon>Pseudomonadota</taxon>
        <taxon>Alphaproteobacteria</taxon>
        <taxon>Hyphomicrobiales</taxon>
        <taxon>Parvibaculaceae</taxon>
        <taxon>Candidatus Phaeomarinibacter</taxon>
    </lineage>
</organism>
<evidence type="ECO:0000313" key="4">
    <source>
        <dbReference type="EMBL" id="CDO61085.1"/>
    </source>
</evidence>
<dbReference type="InterPro" id="IPR036291">
    <property type="entry name" value="NAD(P)-bd_dom_sf"/>
</dbReference>
<dbReference type="AlphaFoldDB" id="X5MN93"/>
<dbReference type="PANTHER" id="PTHR43008:SF7">
    <property type="entry name" value="SHORT CHAIN DEHYDROGENASE_REDUCTASE (AFU_ORTHOLOGUE AFUA_2G00830)"/>
    <property type="match status" value="1"/>
</dbReference>
<comment type="similarity">
    <text evidence="1 3">Belongs to the short-chain dehydrogenases/reductases (SDR) family.</text>
</comment>
<evidence type="ECO:0000313" key="5">
    <source>
        <dbReference type="Proteomes" id="UP000032160"/>
    </source>
</evidence>
<reference evidence="4 5" key="1">
    <citation type="journal article" date="2014" name="Front. Genet.">
        <title>Genome and metabolic network of "Candidatus Phaeomarinobacter ectocarpi" Ec32, a new candidate genus of Alphaproteobacteria frequently associated with brown algae.</title>
        <authorList>
            <person name="Dittami S.M."/>
            <person name="Barbeyron T."/>
            <person name="Boyen C."/>
            <person name="Cambefort J."/>
            <person name="Collet G."/>
            <person name="Delage L."/>
            <person name="Gobet A."/>
            <person name="Groisillier A."/>
            <person name="Leblanc C."/>
            <person name="Michel G."/>
            <person name="Scornet D."/>
            <person name="Siegel A."/>
            <person name="Tapia J.E."/>
            <person name="Tonon T."/>
        </authorList>
    </citation>
    <scope>NUCLEOTIDE SEQUENCE [LARGE SCALE GENOMIC DNA]</scope>
    <source>
        <strain evidence="4 5">Ec32</strain>
    </source>
</reference>
<dbReference type="PANTHER" id="PTHR43008">
    <property type="entry name" value="BENZIL REDUCTASE"/>
    <property type="match status" value="1"/>
</dbReference>
<dbReference type="Proteomes" id="UP000032160">
    <property type="component" value="Chromosome I"/>
</dbReference>
<dbReference type="InterPro" id="IPR002347">
    <property type="entry name" value="SDR_fam"/>
</dbReference>
<dbReference type="RefSeq" id="WP_043948976.1">
    <property type="nucleotide sequence ID" value="NZ_HG966617.1"/>
</dbReference>
<dbReference type="KEGG" id="pect:BN1012_Phect2873"/>
<name>X5MN93_9HYPH</name>
<dbReference type="PATRIC" id="fig|1458461.3.peg.2879"/>
<dbReference type="OrthoDB" id="4690547at2"/>
<evidence type="ECO:0000256" key="1">
    <source>
        <dbReference type="ARBA" id="ARBA00006484"/>
    </source>
</evidence>
<keyword evidence="2" id="KW-0560">Oxidoreductase</keyword>